<keyword evidence="3" id="KW-1185">Reference proteome</keyword>
<feature type="compositionally biased region" description="Acidic residues" evidence="1">
    <location>
        <begin position="147"/>
        <end position="171"/>
    </location>
</feature>
<comment type="caution">
    <text evidence="2">The sequence shown here is derived from an EMBL/GenBank/DDBJ whole genome shotgun (WGS) entry which is preliminary data.</text>
</comment>
<evidence type="ECO:0000256" key="1">
    <source>
        <dbReference type="SAM" id="MobiDB-lite"/>
    </source>
</evidence>
<evidence type="ECO:0000313" key="2">
    <source>
        <dbReference type="EMBL" id="GBG62021.1"/>
    </source>
</evidence>
<dbReference type="AlphaFoldDB" id="A0A388JW33"/>
<feature type="compositionally biased region" description="Acidic residues" evidence="1">
    <location>
        <begin position="185"/>
        <end position="201"/>
    </location>
</feature>
<protein>
    <submittedName>
        <fullName evidence="2">Uncharacterized protein</fullName>
    </submittedName>
</protein>
<feature type="region of interest" description="Disordered" evidence="1">
    <location>
        <begin position="145"/>
        <end position="260"/>
    </location>
</feature>
<dbReference type="Proteomes" id="UP000265515">
    <property type="component" value="Unassembled WGS sequence"/>
</dbReference>
<accession>A0A388JW33</accession>
<name>A0A388JW33_CHABU</name>
<reference evidence="2 3" key="1">
    <citation type="journal article" date="2018" name="Cell">
        <title>The Chara Genome: Secondary Complexity and Implications for Plant Terrestrialization.</title>
        <authorList>
            <person name="Nishiyama T."/>
            <person name="Sakayama H."/>
            <person name="Vries J.D."/>
            <person name="Buschmann H."/>
            <person name="Saint-Marcoux D."/>
            <person name="Ullrich K.K."/>
            <person name="Haas F.B."/>
            <person name="Vanderstraeten L."/>
            <person name="Becker D."/>
            <person name="Lang D."/>
            <person name="Vosolsobe S."/>
            <person name="Rombauts S."/>
            <person name="Wilhelmsson P.K.I."/>
            <person name="Janitza P."/>
            <person name="Kern R."/>
            <person name="Heyl A."/>
            <person name="Rumpler F."/>
            <person name="Villalobos L.I.A.C."/>
            <person name="Clay J.M."/>
            <person name="Skokan R."/>
            <person name="Toyoda A."/>
            <person name="Suzuki Y."/>
            <person name="Kagoshima H."/>
            <person name="Schijlen E."/>
            <person name="Tajeshwar N."/>
            <person name="Catarino B."/>
            <person name="Hetherington A.J."/>
            <person name="Saltykova A."/>
            <person name="Bonnot C."/>
            <person name="Breuninger H."/>
            <person name="Symeonidi A."/>
            <person name="Radhakrishnan G.V."/>
            <person name="Van Nieuwerburgh F."/>
            <person name="Deforce D."/>
            <person name="Chang C."/>
            <person name="Karol K.G."/>
            <person name="Hedrich R."/>
            <person name="Ulvskov P."/>
            <person name="Glockner G."/>
            <person name="Delwiche C.F."/>
            <person name="Petrasek J."/>
            <person name="Van de Peer Y."/>
            <person name="Friml J."/>
            <person name="Beilby M."/>
            <person name="Dolan L."/>
            <person name="Kohara Y."/>
            <person name="Sugano S."/>
            <person name="Fujiyama A."/>
            <person name="Delaux P.-M."/>
            <person name="Quint M."/>
            <person name="TheiBen G."/>
            <person name="Hagemann M."/>
            <person name="Harholt J."/>
            <person name="Dunand C."/>
            <person name="Zachgo S."/>
            <person name="Langdale J."/>
            <person name="Maumus F."/>
            <person name="Straeten D.V.D."/>
            <person name="Gould S.B."/>
            <person name="Rensing S.A."/>
        </authorList>
    </citation>
    <scope>NUCLEOTIDE SEQUENCE [LARGE SCALE GENOMIC DNA]</scope>
    <source>
        <strain evidence="2 3">S276</strain>
    </source>
</reference>
<dbReference type="Gramene" id="GBG62021">
    <property type="protein sequence ID" value="GBG62021"/>
    <property type="gene ID" value="CBR_g28497"/>
</dbReference>
<sequence length="260" mass="29693">MDDTSTLGFIKRYAAFTVRVCRWTRDNEHNVLREDVELLIIQAWRTEVEGDLLGFVFGSVEAGHRQPIVGEFLILQTQLLDDLPIDIIWHCDESPAPHILSRSLTPYLQWSACLEGNWDNCNYPSHGNYLNPAEIINILFFDRGESTSDDEEEGDEEEEDESEGTPEEDEYYSEHSEHASGVIREEEEEEAERASEGEEAGQAETQREDPAEAEWRRAEIADEKRSSERSVGTDLPISDDPTQDPEPPTEEDEHLAVDLR</sequence>
<gene>
    <name evidence="2" type="ORF">CBR_g28497</name>
</gene>
<dbReference type="EMBL" id="BFEA01000025">
    <property type="protein sequence ID" value="GBG62021.1"/>
    <property type="molecule type" value="Genomic_DNA"/>
</dbReference>
<organism evidence="2 3">
    <name type="scientific">Chara braunii</name>
    <name type="common">Braun's stonewort</name>
    <dbReference type="NCBI Taxonomy" id="69332"/>
    <lineage>
        <taxon>Eukaryota</taxon>
        <taxon>Viridiplantae</taxon>
        <taxon>Streptophyta</taxon>
        <taxon>Charophyceae</taxon>
        <taxon>Charales</taxon>
        <taxon>Characeae</taxon>
        <taxon>Chara</taxon>
    </lineage>
</organism>
<proteinExistence type="predicted"/>
<evidence type="ECO:0000313" key="3">
    <source>
        <dbReference type="Proteomes" id="UP000265515"/>
    </source>
</evidence>
<feature type="compositionally biased region" description="Basic and acidic residues" evidence="1">
    <location>
        <begin position="205"/>
        <end position="228"/>
    </location>
</feature>
<feature type="compositionally biased region" description="Acidic residues" evidence="1">
    <location>
        <begin position="241"/>
        <end position="253"/>
    </location>
</feature>